<proteinExistence type="predicted"/>
<name>A0A2S5G638_9BACL</name>
<sequence>MFYKEGMNIEIEALNKLFIEMGKNNKSLDLPLVELQDALEEIDANRNKLYSEYEPQGQINAFYHNGEFYFAPAYLKEKLGINEKQIRSIWMQRGLTETYINRNNQVDYKVIKKNKRTFRAILVKKHALEQLGFDFS</sequence>
<reference evidence="1 2" key="1">
    <citation type="submission" date="2018-02" db="EMBL/GenBank/DDBJ databases">
        <title>Jeotgalibacillus proteolyticum sp. nov. a protease producing bacterium isolated from ocean sediments of Laizhou Bay.</title>
        <authorList>
            <person name="Li Y."/>
        </authorList>
    </citation>
    <scope>NUCLEOTIDE SEQUENCE [LARGE SCALE GENOMIC DNA]</scope>
    <source>
        <strain evidence="1 2">22-7</strain>
    </source>
</reference>
<organism evidence="1 2">
    <name type="scientific">Jeotgalibacillus proteolyticus</name>
    <dbReference type="NCBI Taxonomy" id="2082395"/>
    <lineage>
        <taxon>Bacteria</taxon>
        <taxon>Bacillati</taxon>
        <taxon>Bacillota</taxon>
        <taxon>Bacilli</taxon>
        <taxon>Bacillales</taxon>
        <taxon>Caryophanaceae</taxon>
        <taxon>Jeotgalibacillus</taxon>
    </lineage>
</organism>
<keyword evidence="2" id="KW-1185">Reference proteome</keyword>
<dbReference type="AlphaFoldDB" id="A0A2S5G638"/>
<dbReference type="Proteomes" id="UP000239047">
    <property type="component" value="Unassembled WGS sequence"/>
</dbReference>
<protein>
    <submittedName>
        <fullName evidence="1">Uncharacterized protein</fullName>
    </submittedName>
</protein>
<dbReference type="RefSeq" id="WP_104059916.1">
    <property type="nucleotide sequence ID" value="NZ_PREZ01000013.1"/>
</dbReference>
<gene>
    <name evidence="1" type="ORF">C4B60_20950</name>
</gene>
<dbReference type="EMBL" id="PREZ01000013">
    <property type="protein sequence ID" value="PPA68436.1"/>
    <property type="molecule type" value="Genomic_DNA"/>
</dbReference>
<evidence type="ECO:0000313" key="2">
    <source>
        <dbReference type="Proteomes" id="UP000239047"/>
    </source>
</evidence>
<evidence type="ECO:0000313" key="1">
    <source>
        <dbReference type="EMBL" id="PPA68436.1"/>
    </source>
</evidence>
<dbReference type="OrthoDB" id="9763644at2"/>
<accession>A0A2S5G638</accession>
<comment type="caution">
    <text evidence="1">The sequence shown here is derived from an EMBL/GenBank/DDBJ whole genome shotgun (WGS) entry which is preliminary data.</text>
</comment>